<evidence type="ECO:0000313" key="2">
    <source>
        <dbReference type="Proteomes" id="UP001626537"/>
    </source>
</evidence>
<reference evidence="1 2" key="1">
    <citation type="submission" date="2023-10" db="EMBL/GenBank/DDBJ databases">
        <title>Two novel species belonging to the OM43/NOR5 clade.</title>
        <authorList>
            <person name="Park M."/>
        </authorList>
    </citation>
    <scope>NUCLEOTIDE SEQUENCE [LARGE SCALE GENOMIC DNA]</scope>
    <source>
        <strain evidence="1 2">IMCC43200</strain>
    </source>
</reference>
<sequence length="162" mass="17426">MPRTRGEANRALYRARILLEAWDRLRVEARHAESVLIGAFVPAVRLHLRDAYGWFLLSVSGVDDSLAADLPGSTRDLPAPPAGKALIPELAEFSQLENTGWLAQLLAGEPEAGYDGPVAAGRGASQGLLVSDREPLGYAVVLAWADALTAIMSRMDDSLAEY</sequence>
<accession>A0ABZ0I5Y8</accession>
<organism evidence="1 2">
    <name type="scientific">Congregibacter variabilis</name>
    <dbReference type="NCBI Taxonomy" id="3081200"/>
    <lineage>
        <taxon>Bacteria</taxon>
        <taxon>Pseudomonadati</taxon>
        <taxon>Pseudomonadota</taxon>
        <taxon>Gammaproteobacteria</taxon>
        <taxon>Cellvibrionales</taxon>
        <taxon>Halieaceae</taxon>
        <taxon>Congregibacter</taxon>
    </lineage>
</organism>
<name>A0ABZ0I5Y8_9GAMM</name>
<dbReference type="RefSeq" id="WP_407348878.1">
    <property type="nucleotide sequence ID" value="NZ_CP136864.1"/>
</dbReference>
<gene>
    <name evidence="1" type="ORF">R0135_03530</name>
</gene>
<protein>
    <submittedName>
        <fullName evidence="1">Uncharacterized protein</fullName>
    </submittedName>
</protein>
<dbReference type="EMBL" id="CP136864">
    <property type="protein sequence ID" value="WOJ94244.1"/>
    <property type="molecule type" value="Genomic_DNA"/>
</dbReference>
<proteinExistence type="predicted"/>
<evidence type="ECO:0000313" key="1">
    <source>
        <dbReference type="EMBL" id="WOJ94244.1"/>
    </source>
</evidence>
<dbReference type="Proteomes" id="UP001626537">
    <property type="component" value="Chromosome"/>
</dbReference>
<keyword evidence="2" id="KW-1185">Reference proteome</keyword>